<protein>
    <submittedName>
        <fullName evidence="2">Uncharacterized protein</fullName>
    </submittedName>
</protein>
<gene>
    <name evidence="2" type="ORF">TSIB3V08_LOCUS11189</name>
</gene>
<keyword evidence="1" id="KW-0812">Transmembrane</keyword>
<dbReference type="EMBL" id="OC008567">
    <property type="protein sequence ID" value="CAD7267175.1"/>
    <property type="molecule type" value="Genomic_DNA"/>
</dbReference>
<keyword evidence="1" id="KW-0472">Membrane</keyword>
<feature type="transmembrane region" description="Helical" evidence="1">
    <location>
        <begin position="140"/>
        <end position="163"/>
    </location>
</feature>
<organism evidence="2">
    <name type="scientific">Timema shepardi</name>
    <name type="common">Walking stick</name>
    <dbReference type="NCBI Taxonomy" id="629360"/>
    <lineage>
        <taxon>Eukaryota</taxon>
        <taxon>Metazoa</taxon>
        <taxon>Ecdysozoa</taxon>
        <taxon>Arthropoda</taxon>
        <taxon>Hexapoda</taxon>
        <taxon>Insecta</taxon>
        <taxon>Pterygota</taxon>
        <taxon>Neoptera</taxon>
        <taxon>Polyneoptera</taxon>
        <taxon>Phasmatodea</taxon>
        <taxon>Timematodea</taxon>
        <taxon>Timematoidea</taxon>
        <taxon>Timematidae</taxon>
        <taxon>Timema</taxon>
    </lineage>
</organism>
<proteinExistence type="predicted"/>
<sequence length="229" mass="25868">MVDPAAWRQGCNGGGDLKGGGAFISPDNYRASFVLDRGFEGKRGELRRRGQEEGESWSGVWGRRLFIADNQRARRHGHVTNFGQSETGDCNKHIPIYNYVSGPHTLTFQENTNVVIERILEVPSAQAIWYPWGLPFRSVFWYRVFAIFVHVIPGALLDIAFVIKGNPPILFCRCLGKGQFHLANYVEKLCVAKGVVNFKAYRFLVLYCPSNHQGSLIGINRMDHLAFHI</sequence>
<dbReference type="AlphaFoldDB" id="A0A7R9B6K6"/>
<keyword evidence="1" id="KW-1133">Transmembrane helix</keyword>
<evidence type="ECO:0000256" key="1">
    <source>
        <dbReference type="SAM" id="Phobius"/>
    </source>
</evidence>
<accession>A0A7R9B6K6</accession>
<reference evidence="2" key="1">
    <citation type="submission" date="2020-11" db="EMBL/GenBank/DDBJ databases">
        <authorList>
            <person name="Tran Van P."/>
        </authorList>
    </citation>
    <scope>NUCLEOTIDE SEQUENCE</scope>
</reference>
<evidence type="ECO:0000313" key="2">
    <source>
        <dbReference type="EMBL" id="CAD7267175.1"/>
    </source>
</evidence>
<name>A0A7R9B6K6_TIMSH</name>